<evidence type="ECO:0000256" key="1">
    <source>
        <dbReference type="ARBA" id="ARBA00004651"/>
    </source>
</evidence>
<dbReference type="Pfam" id="PF00005">
    <property type="entry name" value="ABC_tran"/>
    <property type="match status" value="1"/>
</dbReference>
<dbReference type="Gene3D" id="1.20.1560.10">
    <property type="entry name" value="ABC transporter type 1, transmembrane domain"/>
    <property type="match status" value="1"/>
</dbReference>
<evidence type="ECO:0000313" key="10">
    <source>
        <dbReference type="EMBL" id="MEY8443139.1"/>
    </source>
</evidence>
<evidence type="ECO:0000256" key="7">
    <source>
        <dbReference type="SAM" id="Phobius"/>
    </source>
</evidence>
<evidence type="ECO:0000259" key="9">
    <source>
        <dbReference type="PROSITE" id="PS50929"/>
    </source>
</evidence>
<dbReference type="Proteomes" id="UP001565283">
    <property type="component" value="Unassembled WGS sequence"/>
</dbReference>
<evidence type="ECO:0000313" key="11">
    <source>
        <dbReference type="Proteomes" id="UP001565283"/>
    </source>
</evidence>
<feature type="transmembrane region" description="Helical" evidence="7">
    <location>
        <begin position="236"/>
        <end position="261"/>
    </location>
</feature>
<feature type="transmembrane region" description="Helical" evidence="7">
    <location>
        <begin position="53"/>
        <end position="70"/>
    </location>
</feature>
<organism evidence="10 11">
    <name type="scientific">Lactococcus ileimucosae</name>
    <dbReference type="NCBI Taxonomy" id="2941329"/>
    <lineage>
        <taxon>Bacteria</taxon>
        <taxon>Bacillati</taxon>
        <taxon>Bacillota</taxon>
        <taxon>Bacilli</taxon>
        <taxon>Lactobacillales</taxon>
        <taxon>Streptococcaceae</taxon>
        <taxon>Lactococcus</taxon>
    </lineage>
</organism>
<evidence type="ECO:0000256" key="3">
    <source>
        <dbReference type="ARBA" id="ARBA00022741"/>
    </source>
</evidence>
<feature type="transmembrane region" description="Helical" evidence="7">
    <location>
        <begin position="21"/>
        <end position="41"/>
    </location>
</feature>
<keyword evidence="3" id="KW-0547">Nucleotide-binding</keyword>
<dbReference type="InterPro" id="IPR036640">
    <property type="entry name" value="ABC1_TM_sf"/>
</dbReference>
<name>A0ABV4D0U4_9LACT</name>
<evidence type="ECO:0000259" key="8">
    <source>
        <dbReference type="PROSITE" id="PS50893"/>
    </source>
</evidence>
<dbReference type="InterPro" id="IPR003593">
    <property type="entry name" value="AAA+_ATPase"/>
</dbReference>
<keyword evidence="4" id="KW-0067">ATP-binding</keyword>
<reference evidence="10 11" key="1">
    <citation type="submission" date="2024-03" db="EMBL/GenBank/DDBJ databases">
        <title>Mouse gut bacterial collection (mGBC) of GemPharmatech.</title>
        <authorList>
            <person name="He Y."/>
            <person name="Dong L."/>
            <person name="Wu D."/>
            <person name="Gao X."/>
            <person name="Lin Z."/>
        </authorList>
    </citation>
    <scope>NUCLEOTIDE SEQUENCE [LARGE SCALE GENOMIC DNA]</scope>
    <source>
        <strain evidence="10 11">61-15</strain>
    </source>
</reference>
<evidence type="ECO:0000256" key="5">
    <source>
        <dbReference type="ARBA" id="ARBA00022989"/>
    </source>
</evidence>
<dbReference type="CDD" id="cd18584">
    <property type="entry name" value="ABC_6TM_AarD_CydD"/>
    <property type="match status" value="1"/>
</dbReference>
<dbReference type="EMBL" id="JBCLSH010000005">
    <property type="protein sequence ID" value="MEY8443139.1"/>
    <property type="molecule type" value="Genomic_DNA"/>
</dbReference>
<dbReference type="InterPro" id="IPR011527">
    <property type="entry name" value="ABC1_TM_dom"/>
</dbReference>
<evidence type="ECO:0000256" key="4">
    <source>
        <dbReference type="ARBA" id="ARBA00022840"/>
    </source>
</evidence>
<dbReference type="Pfam" id="PF00664">
    <property type="entry name" value="ABC_membrane"/>
    <property type="match status" value="1"/>
</dbReference>
<dbReference type="NCBIfam" id="TIGR02857">
    <property type="entry name" value="CydD"/>
    <property type="match status" value="1"/>
</dbReference>
<dbReference type="InterPro" id="IPR039421">
    <property type="entry name" value="Type_1_exporter"/>
</dbReference>
<keyword evidence="11" id="KW-1185">Reference proteome</keyword>
<accession>A0ABV4D0U4</accession>
<gene>
    <name evidence="10" type="primary">cydD</name>
    <name evidence="10" type="ORF">AALA52_02615</name>
</gene>
<sequence>MIDRTLFTLPGVRKILPALGGLALLQALCILGQALFLSQAITGLWQGQELRQVFPYIVGFFFSFFGRELVNFLRQYMLDRVSYRLAANMRSQILAKAFNLGPALSREMGTGNLTSTVISGIDEVETYIKLVLSKVLNMMIIPVLLLVAIAFLDGQTALVLAIAFPFAIIFMILLGYAAQGQANKQYKSFQVLSNHFLDSLRGISTLKYFGLSKTYAQSIYQTSERFRKATMATLRVAILSTFALDFFATLSVATVALFLGLRLMEGSILLFPALAALILAPEYFLPLRDFASDYHATLNGKNAYASVNEVLNAEEHLTKALPEPIRWSEDSRLVLNNLSKIFETGRGVRDINIALQGFKKVAIVGESGSGKSTLLSLLSGFLKPSSGEIQLDTYVLDSLNDKNFRQSLQFIPQNTYIFAGSLRENLAFYQPKASDEEIVHAAELAGLKDLIEEVGLEENIGAGGRTLSGGQMQRVALARAFLSKDRNILFLDEPTAHLDVETELEVKESILPLFEGKLVFLATHRLHWLPQMDVVLVLNEGKLEAAGSHQELLASSTYYQELLREMRGKMT</sequence>
<feature type="transmembrane region" description="Helical" evidence="7">
    <location>
        <begin position="135"/>
        <end position="152"/>
    </location>
</feature>
<dbReference type="InterPro" id="IPR003439">
    <property type="entry name" value="ABC_transporter-like_ATP-bd"/>
</dbReference>
<dbReference type="InterPro" id="IPR014216">
    <property type="entry name" value="ABC_transptr_CydD"/>
</dbReference>
<feature type="domain" description="ABC transporter" evidence="8">
    <location>
        <begin position="333"/>
        <end position="565"/>
    </location>
</feature>
<feature type="transmembrane region" description="Helical" evidence="7">
    <location>
        <begin position="267"/>
        <end position="285"/>
    </location>
</feature>
<dbReference type="SUPFAM" id="SSF52540">
    <property type="entry name" value="P-loop containing nucleoside triphosphate hydrolases"/>
    <property type="match status" value="1"/>
</dbReference>
<feature type="domain" description="ABC transmembrane type-1" evidence="9">
    <location>
        <begin position="22"/>
        <end position="299"/>
    </location>
</feature>
<protein>
    <submittedName>
        <fullName evidence="10">Thiol reductant ABC exporter subunit CydD</fullName>
    </submittedName>
</protein>
<dbReference type="InterPro" id="IPR017871">
    <property type="entry name" value="ABC_transporter-like_CS"/>
</dbReference>
<evidence type="ECO:0000256" key="6">
    <source>
        <dbReference type="ARBA" id="ARBA00023136"/>
    </source>
</evidence>
<dbReference type="SMART" id="SM00382">
    <property type="entry name" value="AAA"/>
    <property type="match status" value="1"/>
</dbReference>
<proteinExistence type="predicted"/>
<comment type="caution">
    <text evidence="10">The sequence shown here is derived from an EMBL/GenBank/DDBJ whole genome shotgun (WGS) entry which is preliminary data.</text>
</comment>
<feature type="transmembrane region" description="Helical" evidence="7">
    <location>
        <begin position="158"/>
        <end position="178"/>
    </location>
</feature>
<dbReference type="PROSITE" id="PS00211">
    <property type="entry name" value="ABC_TRANSPORTER_1"/>
    <property type="match status" value="1"/>
</dbReference>
<dbReference type="PROSITE" id="PS50893">
    <property type="entry name" value="ABC_TRANSPORTER_2"/>
    <property type="match status" value="1"/>
</dbReference>
<comment type="subcellular location">
    <subcellularLocation>
        <location evidence="1">Cell membrane</location>
        <topology evidence="1">Multi-pass membrane protein</topology>
    </subcellularLocation>
</comment>
<dbReference type="Gene3D" id="3.40.50.300">
    <property type="entry name" value="P-loop containing nucleotide triphosphate hydrolases"/>
    <property type="match status" value="1"/>
</dbReference>
<dbReference type="InterPro" id="IPR027417">
    <property type="entry name" value="P-loop_NTPase"/>
</dbReference>
<dbReference type="PANTHER" id="PTHR24221:SF614">
    <property type="entry name" value="GLUTATHIONE_L-CYSTEINE TRANSPORT SYSTEM ATP-BINDING_PERMEASE PROTEIN CYDC"/>
    <property type="match status" value="1"/>
</dbReference>
<keyword evidence="5 7" id="KW-1133">Transmembrane helix</keyword>
<evidence type="ECO:0000256" key="2">
    <source>
        <dbReference type="ARBA" id="ARBA00022692"/>
    </source>
</evidence>
<dbReference type="PROSITE" id="PS50929">
    <property type="entry name" value="ABC_TM1F"/>
    <property type="match status" value="1"/>
</dbReference>
<keyword evidence="2 7" id="KW-0812">Transmembrane</keyword>
<dbReference type="SUPFAM" id="SSF90123">
    <property type="entry name" value="ABC transporter transmembrane region"/>
    <property type="match status" value="1"/>
</dbReference>
<dbReference type="RefSeq" id="WP_369947912.1">
    <property type="nucleotide sequence ID" value="NZ_JBCLSH010000005.1"/>
</dbReference>
<dbReference type="PANTHER" id="PTHR24221">
    <property type="entry name" value="ATP-BINDING CASSETTE SUB-FAMILY B"/>
    <property type="match status" value="1"/>
</dbReference>
<keyword evidence="6 7" id="KW-0472">Membrane</keyword>